<gene>
    <name evidence="1" type="ORF">CBM2613_U10118</name>
</gene>
<dbReference type="AlphaFoldDB" id="A0A375EDZ3"/>
<sequence>MDLPALQAAFLAVHDLVNRLQVQRQRTAFPFRPNLPEPASCPSCTLLTAIRIRHVAIQPPGILRRTQRKAPDETSGAIRDALSEDTYNRLGCTKLGATPMNILIAAHKKYYQIFSNFP</sequence>
<dbReference type="EMBL" id="OFTH01000052">
    <property type="protein sequence ID" value="SOZ75216.1"/>
    <property type="molecule type" value="Genomic_DNA"/>
</dbReference>
<comment type="caution">
    <text evidence="1">The sequence shown here is derived from an EMBL/GenBank/DDBJ whole genome shotgun (WGS) entry which is preliminary data.</text>
</comment>
<protein>
    <submittedName>
        <fullName evidence="1">Uncharacterized protein</fullName>
    </submittedName>
</protein>
<evidence type="ECO:0000313" key="2">
    <source>
        <dbReference type="Proteomes" id="UP000256952"/>
    </source>
</evidence>
<organism evidence="1 2">
    <name type="scientific">Cupriavidus taiwanensis</name>
    <dbReference type="NCBI Taxonomy" id="164546"/>
    <lineage>
        <taxon>Bacteria</taxon>
        <taxon>Pseudomonadati</taxon>
        <taxon>Pseudomonadota</taxon>
        <taxon>Betaproteobacteria</taxon>
        <taxon>Burkholderiales</taxon>
        <taxon>Burkholderiaceae</taxon>
        <taxon>Cupriavidus</taxon>
    </lineage>
</organism>
<accession>A0A375EDZ3</accession>
<reference evidence="2" key="1">
    <citation type="submission" date="2018-01" db="EMBL/GenBank/DDBJ databases">
        <authorList>
            <person name="Gaut B.S."/>
            <person name="Morton B.R."/>
            <person name="Clegg M.T."/>
            <person name="Duvall M.R."/>
        </authorList>
    </citation>
    <scope>NUCLEOTIDE SEQUENCE [LARGE SCALE GENOMIC DNA]</scope>
</reference>
<evidence type="ECO:0000313" key="1">
    <source>
        <dbReference type="EMBL" id="SOZ75216.1"/>
    </source>
</evidence>
<name>A0A375EDZ3_9BURK</name>
<dbReference type="Proteomes" id="UP000256952">
    <property type="component" value="Unassembled WGS sequence"/>
</dbReference>
<proteinExistence type="predicted"/>